<gene>
    <name evidence="3" type="ORF">J2S55_000591</name>
</gene>
<dbReference type="Pfam" id="PF13349">
    <property type="entry name" value="DUF4097"/>
    <property type="match status" value="1"/>
</dbReference>
<sequence>MKQNTIVAGALLGSVLLLSGCQMNFDFGRQEQEVVSYDVTGDLKVLDAHTGSGDIVVTGSDRSGARVTETLHWSGDSGDRPTTEHPVAGGTLSLRHKCPKGNCSVDYRIEIPKGLSVKLDTGSGNLTLRGLAGEVEADTGSGTVEAGTLGSKRFTAETGSGEVEVKFTSAPDHVEVRTGSGGATVRLPQGPYDITAEAGAGEKVVQVTDDPSAPRTVVVRTGSGDAKVLPS</sequence>
<feature type="domain" description="DUF4097" evidence="2">
    <location>
        <begin position="41"/>
        <end position="207"/>
    </location>
</feature>
<comment type="caution">
    <text evidence="3">The sequence shown here is derived from an EMBL/GenBank/DDBJ whole genome shotgun (WGS) entry which is preliminary data.</text>
</comment>
<feature type="region of interest" description="Disordered" evidence="1">
    <location>
        <begin position="208"/>
        <end position="231"/>
    </location>
</feature>
<organism evidence="3 4">
    <name type="scientific">Streptosporangium brasiliense</name>
    <dbReference type="NCBI Taxonomy" id="47480"/>
    <lineage>
        <taxon>Bacteria</taxon>
        <taxon>Bacillati</taxon>
        <taxon>Actinomycetota</taxon>
        <taxon>Actinomycetes</taxon>
        <taxon>Streptosporangiales</taxon>
        <taxon>Streptosporangiaceae</taxon>
        <taxon>Streptosporangium</taxon>
    </lineage>
</organism>
<dbReference type="PROSITE" id="PS51257">
    <property type="entry name" value="PROKAR_LIPOPROTEIN"/>
    <property type="match status" value="1"/>
</dbReference>
<evidence type="ECO:0000256" key="1">
    <source>
        <dbReference type="SAM" id="MobiDB-lite"/>
    </source>
</evidence>
<dbReference type="Proteomes" id="UP001230426">
    <property type="component" value="Unassembled WGS sequence"/>
</dbReference>
<accession>A0ABT9QWS5</accession>
<keyword evidence="4" id="KW-1185">Reference proteome</keyword>
<proteinExistence type="predicted"/>
<dbReference type="RefSeq" id="WP_306857084.1">
    <property type="nucleotide sequence ID" value="NZ_JAUSRB010000001.1"/>
</dbReference>
<dbReference type="EMBL" id="JAUSRB010000001">
    <property type="protein sequence ID" value="MDP9861332.1"/>
    <property type="molecule type" value="Genomic_DNA"/>
</dbReference>
<evidence type="ECO:0000313" key="3">
    <source>
        <dbReference type="EMBL" id="MDP9861332.1"/>
    </source>
</evidence>
<dbReference type="Gene3D" id="2.160.20.120">
    <property type="match status" value="1"/>
</dbReference>
<evidence type="ECO:0000259" key="2">
    <source>
        <dbReference type="Pfam" id="PF13349"/>
    </source>
</evidence>
<reference evidence="3 4" key="1">
    <citation type="submission" date="2023-07" db="EMBL/GenBank/DDBJ databases">
        <title>Sequencing the genomes of 1000 actinobacteria strains.</title>
        <authorList>
            <person name="Klenk H.-P."/>
        </authorList>
    </citation>
    <scope>NUCLEOTIDE SEQUENCE [LARGE SCALE GENOMIC DNA]</scope>
    <source>
        <strain evidence="3 4">DSM 44109</strain>
    </source>
</reference>
<dbReference type="InterPro" id="IPR025164">
    <property type="entry name" value="Toastrack_DUF4097"/>
</dbReference>
<name>A0ABT9QWS5_9ACTN</name>
<protein>
    <recommendedName>
        <fullName evidence="2">DUF4097 domain-containing protein</fullName>
    </recommendedName>
</protein>
<evidence type="ECO:0000313" key="4">
    <source>
        <dbReference type="Proteomes" id="UP001230426"/>
    </source>
</evidence>